<gene>
    <name evidence="2" type="ORF">MRATA1EN1_LOCUS22194</name>
</gene>
<name>A0ABN8ZKD8_RANTA</name>
<sequence length="162" mass="17626">MPWAPLPGRLEAGRPSKARGRLWVRPRVEDGELDVVVSSAIKRSRKPSRSPLRYVCVCVRARANKSRGRVPPPHVHIRVATTSTSGPAVLFPGFALARGPATPPPGGARGNPGGSARHVSRKRAGRRRHEASRGPVRPCEVGRNLSSWARAWQHRSLREAGP</sequence>
<proteinExistence type="predicted"/>
<accession>A0ABN8ZKD8</accession>
<dbReference type="Proteomes" id="UP001176941">
    <property type="component" value="Chromosome 33"/>
</dbReference>
<organism evidence="2 3">
    <name type="scientific">Rangifer tarandus platyrhynchus</name>
    <name type="common">Svalbard reindeer</name>
    <dbReference type="NCBI Taxonomy" id="3082113"/>
    <lineage>
        <taxon>Eukaryota</taxon>
        <taxon>Metazoa</taxon>
        <taxon>Chordata</taxon>
        <taxon>Craniata</taxon>
        <taxon>Vertebrata</taxon>
        <taxon>Euteleostomi</taxon>
        <taxon>Mammalia</taxon>
        <taxon>Eutheria</taxon>
        <taxon>Laurasiatheria</taxon>
        <taxon>Artiodactyla</taxon>
        <taxon>Ruminantia</taxon>
        <taxon>Pecora</taxon>
        <taxon>Cervidae</taxon>
        <taxon>Odocoileinae</taxon>
        <taxon>Rangifer</taxon>
    </lineage>
</organism>
<feature type="region of interest" description="Disordered" evidence="1">
    <location>
        <begin position="94"/>
        <end position="144"/>
    </location>
</feature>
<reference evidence="2" key="1">
    <citation type="submission" date="2023-04" db="EMBL/GenBank/DDBJ databases">
        <authorList>
            <consortium name="ELIXIR-Norway"/>
        </authorList>
    </citation>
    <scope>NUCLEOTIDE SEQUENCE [LARGE SCALE GENOMIC DNA]</scope>
</reference>
<feature type="compositionally biased region" description="Basic residues" evidence="1">
    <location>
        <begin position="118"/>
        <end position="130"/>
    </location>
</feature>
<protein>
    <submittedName>
        <fullName evidence="2">Uncharacterized protein</fullName>
    </submittedName>
</protein>
<evidence type="ECO:0000256" key="1">
    <source>
        <dbReference type="SAM" id="MobiDB-lite"/>
    </source>
</evidence>
<keyword evidence="3" id="KW-1185">Reference proteome</keyword>
<evidence type="ECO:0000313" key="2">
    <source>
        <dbReference type="EMBL" id="CAI9173232.1"/>
    </source>
</evidence>
<dbReference type="EMBL" id="OX459969">
    <property type="protein sequence ID" value="CAI9173232.1"/>
    <property type="molecule type" value="Genomic_DNA"/>
</dbReference>
<evidence type="ECO:0000313" key="3">
    <source>
        <dbReference type="Proteomes" id="UP001176941"/>
    </source>
</evidence>